<dbReference type="EMBL" id="CP048020">
    <property type="protein sequence ID" value="QHX44203.1"/>
    <property type="molecule type" value="Genomic_DNA"/>
</dbReference>
<evidence type="ECO:0000313" key="2">
    <source>
        <dbReference type="Proteomes" id="UP000464374"/>
    </source>
</evidence>
<organism evidence="1 2">
    <name type="scientific">Treponema vincentii</name>
    <dbReference type="NCBI Taxonomy" id="69710"/>
    <lineage>
        <taxon>Bacteria</taxon>
        <taxon>Pseudomonadati</taxon>
        <taxon>Spirochaetota</taxon>
        <taxon>Spirochaetia</taxon>
        <taxon>Spirochaetales</taxon>
        <taxon>Treponemataceae</taxon>
        <taxon>Treponema</taxon>
    </lineage>
</organism>
<dbReference type="Proteomes" id="UP000464374">
    <property type="component" value="Chromosome"/>
</dbReference>
<gene>
    <name evidence="1" type="ORF">GWP43_12900</name>
</gene>
<evidence type="ECO:0000313" key="1">
    <source>
        <dbReference type="EMBL" id="QHX44203.1"/>
    </source>
</evidence>
<sequence length="63" mass="6919">MNEFFEIASRFAYAGGEVSFDVVEARKEIGTDGVSYWTLKIAVQKTPEQLETENGGASDADNQ</sequence>
<reference evidence="1 2" key="1">
    <citation type="submission" date="2020-01" db="EMBL/GenBank/DDBJ databases">
        <title>Complete genome sequence of a human oral phylogroup 1 Treponema sp. strain ATCC 700766, originally isolated from periodontitis dental plaque.</title>
        <authorList>
            <person name="Chan Y."/>
            <person name="Huo Y.-B."/>
            <person name="Yu X.-L."/>
            <person name="Zeng H."/>
            <person name="Leung W.-K."/>
            <person name="Watt R.M."/>
        </authorList>
    </citation>
    <scope>NUCLEOTIDE SEQUENCE [LARGE SCALE GENOMIC DNA]</scope>
    <source>
        <strain evidence="1 2">OMZ 804</strain>
    </source>
</reference>
<dbReference type="KEGG" id="trz:GWP43_12900"/>
<dbReference type="RefSeq" id="WP_162664483.1">
    <property type="nucleotide sequence ID" value="NZ_CP048020.1"/>
</dbReference>
<proteinExistence type="predicted"/>
<protein>
    <submittedName>
        <fullName evidence="1">Uncharacterized protein</fullName>
    </submittedName>
</protein>
<name>A0A6P1Y5F4_9SPIR</name>
<accession>A0A6P1Y5F4</accession>
<dbReference type="AlphaFoldDB" id="A0A6P1Y5F4"/>